<dbReference type="InterPro" id="IPR017867">
    <property type="entry name" value="Tyr_phospatase_low_mol_wt"/>
</dbReference>
<dbReference type="SMART" id="SM00226">
    <property type="entry name" value="LMWPc"/>
    <property type="match status" value="1"/>
</dbReference>
<reference evidence="6 7" key="1">
    <citation type="submission" date="2012-09" db="EMBL/GenBank/DDBJ databases">
        <title>Genome Sequence of alkane-degrading Bacterium Alcanivorax venustensis ISO4.</title>
        <authorList>
            <person name="Lai Q."/>
            <person name="Shao Z."/>
        </authorList>
    </citation>
    <scope>NUCLEOTIDE SEQUENCE [LARGE SCALE GENOMIC DNA]</scope>
    <source>
        <strain evidence="6 7">ISO4</strain>
    </source>
</reference>
<accession>A0ABS0AJ48</accession>
<gene>
    <name evidence="6" type="ORF">ISO4_02753</name>
</gene>
<evidence type="ECO:0000256" key="1">
    <source>
        <dbReference type="ARBA" id="ARBA00011063"/>
    </source>
</evidence>
<evidence type="ECO:0000256" key="3">
    <source>
        <dbReference type="ARBA" id="ARBA00022801"/>
    </source>
</evidence>
<comment type="caution">
    <text evidence="6">The sequence shown here is derived from an EMBL/GenBank/DDBJ whole genome shotgun (WGS) entry which is preliminary data.</text>
</comment>
<dbReference type="SUPFAM" id="SSF52788">
    <property type="entry name" value="Phosphotyrosine protein phosphatases I"/>
    <property type="match status" value="1"/>
</dbReference>
<dbReference type="RefSeq" id="WP_228548143.1">
    <property type="nucleotide sequence ID" value="NZ_ARXR01000031.1"/>
</dbReference>
<dbReference type="PANTHER" id="PTHR11717:SF7">
    <property type="entry name" value="LOW MOLECULAR WEIGHT PHOSPHOTYROSINE PROTEIN PHOSPHATASE"/>
    <property type="match status" value="1"/>
</dbReference>
<evidence type="ECO:0000313" key="6">
    <source>
        <dbReference type="EMBL" id="MBF5054151.1"/>
    </source>
</evidence>
<evidence type="ECO:0000256" key="2">
    <source>
        <dbReference type="ARBA" id="ARBA00013064"/>
    </source>
</evidence>
<evidence type="ECO:0000256" key="4">
    <source>
        <dbReference type="ARBA" id="ARBA00022912"/>
    </source>
</evidence>
<sequence length="162" mass="17924">MTSLSILFVCLGNICRSPTAEAVFRQRVRDAGLSDRLRIESAGTGDWHIGRPPDRRASAAAAERGYPMDDLRARQVSAEDFRHFDYILAMDNSNLADLRALDPGPGVAREGLVLARFLDVLGDDGPGEVPDPYYGDEDGFGHVLNLVERASDLWLARLRERL</sequence>
<dbReference type="InterPro" id="IPR023485">
    <property type="entry name" value="Ptyr_pPase"/>
</dbReference>
<dbReference type="Pfam" id="PF01451">
    <property type="entry name" value="LMWPc"/>
    <property type="match status" value="1"/>
</dbReference>
<dbReference type="EMBL" id="ARXR01000031">
    <property type="protein sequence ID" value="MBF5054151.1"/>
    <property type="molecule type" value="Genomic_DNA"/>
</dbReference>
<keyword evidence="7" id="KW-1185">Reference proteome</keyword>
<keyword evidence="3" id="KW-0378">Hydrolase</keyword>
<dbReference type="InterPro" id="IPR036196">
    <property type="entry name" value="Ptyr_pPase_sf"/>
</dbReference>
<dbReference type="InterPro" id="IPR050438">
    <property type="entry name" value="LMW_PTPase"/>
</dbReference>
<dbReference type="PRINTS" id="PR00719">
    <property type="entry name" value="LMWPTPASE"/>
</dbReference>
<protein>
    <recommendedName>
        <fullName evidence="2">protein-tyrosine-phosphatase</fullName>
        <ecNumber evidence="2">3.1.3.48</ecNumber>
    </recommendedName>
</protein>
<feature type="domain" description="Phosphotyrosine protein phosphatase I" evidence="5">
    <location>
        <begin position="4"/>
        <end position="157"/>
    </location>
</feature>
<evidence type="ECO:0000259" key="5">
    <source>
        <dbReference type="SMART" id="SM00226"/>
    </source>
</evidence>
<proteinExistence type="inferred from homology"/>
<organism evidence="6 7">
    <name type="scientific">Alloalcanivorax venustensis ISO4</name>
    <dbReference type="NCBI Taxonomy" id="1177184"/>
    <lineage>
        <taxon>Bacteria</taxon>
        <taxon>Pseudomonadati</taxon>
        <taxon>Pseudomonadota</taxon>
        <taxon>Gammaproteobacteria</taxon>
        <taxon>Oceanospirillales</taxon>
        <taxon>Alcanivoracaceae</taxon>
        <taxon>Alloalcanivorax</taxon>
    </lineage>
</organism>
<evidence type="ECO:0000313" key="7">
    <source>
        <dbReference type="Proteomes" id="UP000644441"/>
    </source>
</evidence>
<dbReference type="Gene3D" id="3.40.50.2300">
    <property type="match status" value="1"/>
</dbReference>
<dbReference type="PANTHER" id="PTHR11717">
    <property type="entry name" value="LOW MOLECULAR WEIGHT PROTEIN TYROSINE PHOSPHATASE"/>
    <property type="match status" value="1"/>
</dbReference>
<dbReference type="Proteomes" id="UP000644441">
    <property type="component" value="Unassembled WGS sequence"/>
</dbReference>
<comment type="similarity">
    <text evidence="1">Belongs to the low molecular weight phosphotyrosine protein phosphatase family.</text>
</comment>
<keyword evidence="4" id="KW-0904">Protein phosphatase</keyword>
<dbReference type="EC" id="3.1.3.48" evidence="2"/>
<dbReference type="CDD" id="cd16343">
    <property type="entry name" value="LMWPTP"/>
    <property type="match status" value="1"/>
</dbReference>
<dbReference type="GeneID" id="99767139"/>
<name>A0ABS0AJ48_9GAMM</name>